<dbReference type="EMBL" id="GBRH01226584">
    <property type="protein sequence ID" value="JAD71311.1"/>
    <property type="molecule type" value="Transcribed_RNA"/>
</dbReference>
<accession>A0A0A9C6V7</accession>
<reference evidence="1" key="2">
    <citation type="journal article" date="2015" name="Data Brief">
        <title>Shoot transcriptome of the giant reed, Arundo donax.</title>
        <authorList>
            <person name="Barrero R.A."/>
            <person name="Guerrero F.D."/>
            <person name="Moolhuijzen P."/>
            <person name="Goolsby J.A."/>
            <person name="Tidwell J."/>
            <person name="Bellgard S.E."/>
            <person name="Bellgard M.I."/>
        </authorList>
    </citation>
    <scope>NUCLEOTIDE SEQUENCE</scope>
    <source>
        <tissue evidence="1">Shoot tissue taken approximately 20 cm above the soil surface</tissue>
    </source>
</reference>
<name>A0A0A9C6V7_ARUDO</name>
<evidence type="ECO:0000313" key="1">
    <source>
        <dbReference type="EMBL" id="JAD71311.1"/>
    </source>
</evidence>
<reference evidence="1" key="1">
    <citation type="submission" date="2014-09" db="EMBL/GenBank/DDBJ databases">
        <authorList>
            <person name="Magalhaes I.L.F."/>
            <person name="Oliveira U."/>
            <person name="Santos F.R."/>
            <person name="Vidigal T.H.D.A."/>
            <person name="Brescovit A.D."/>
            <person name="Santos A.J."/>
        </authorList>
    </citation>
    <scope>NUCLEOTIDE SEQUENCE</scope>
    <source>
        <tissue evidence="1">Shoot tissue taken approximately 20 cm above the soil surface</tissue>
    </source>
</reference>
<organism evidence="1">
    <name type="scientific">Arundo donax</name>
    <name type="common">Giant reed</name>
    <name type="synonym">Donax arundinaceus</name>
    <dbReference type="NCBI Taxonomy" id="35708"/>
    <lineage>
        <taxon>Eukaryota</taxon>
        <taxon>Viridiplantae</taxon>
        <taxon>Streptophyta</taxon>
        <taxon>Embryophyta</taxon>
        <taxon>Tracheophyta</taxon>
        <taxon>Spermatophyta</taxon>
        <taxon>Magnoliopsida</taxon>
        <taxon>Liliopsida</taxon>
        <taxon>Poales</taxon>
        <taxon>Poaceae</taxon>
        <taxon>PACMAD clade</taxon>
        <taxon>Arundinoideae</taxon>
        <taxon>Arundineae</taxon>
        <taxon>Arundo</taxon>
    </lineage>
</organism>
<dbReference type="AlphaFoldDB" id="A0A0A9C6V7"/>
<sequence>MALPSVLLNGSILPVSSLLYCFMELTGAPLW</sequence>
<protein>
    <submittedName>
        <fullName evidence="1">Uncharacterized protein</fullName>
    </submittedName>
</protein>
<proteinExistence type="predicted"/>